<evidence type="ECO:0000256" key="5">
    <source>
        <dbReference type="ARBA" id="ARBA00023242"/>
    </source>
</evidence>
<evidence type="ECO:0000256" key="2">
    <source>
        <dbReference type="ARBA" id="ARBA00022723"/>
    </source>
</evidence>
<feature type="domain" description="Aprataxin C2HE/C2H2/C2HC zinc finger" evidence="7">
    <location>
        <begin position="150"/>
        <end position="205"/>
    </location>
</feature>
<dbReference type="RefSeq" id="XP_022626410.1">
    <property type="nucleotide sequence ID" value="XM_022774300.1"/>
</dbReference>
<evidence type="ECO:0000256" key="1">
    <source>
        <dbReference type="ARBA" id="ARBA00004123"/>
    </source>
</evidence>
<dbReference type="HOGENOM" id="CLU_066882_3_1_1"/>
<dbReference type="GO" id="GO:0030983">
    <property type="term" value="F:mismatched DNA binding"/>
    <property type="evidence" value="ECO:0007669"/>
    <property type="project" value="EnsemblFungi"/>
</dbReference>
<dbReference type="PANTHER" id="PTHR12486:SF4">
    <property type="entry name" value="APRATAXIN"/>
    <property type="match status" value="1"/>
</dbReference>
<dbReference type="GO" id="GO:0003697">
    <property type="term" value="F:single-stranded DNA binding"/>
    <property type="evidence" value="ECO:0007669"/>
    <property type="project" value="EnsemblFungi"/>
</dbReference>
<accession>A0A0C7MXH1</accession>
<keyword evidence="4" id="KW-0238">DNA-binding</keyword>
<dbReference type="InterPro" id="IPR032566">
    <property type="entry name" value="Znf-C2HE"/>
</dbReference>
<dbReference type="PANTHER" id="PTHR12486">
    <property type="entry name" value="APRATAXIN-RELATED"/>
    <property type="match status" value="1"/>
</dbReference>
<reference evidence="8 9" key="1">
    <citation type="submission" date="2014-12" db="EMBL/GenBank/DDBJ databases">
        <authorList>
            <person name="Neuveglise Cecile"/>
        </authorList>
    </citation>
    <scope>NUCLEOTIDE SEQUENCE [LARGE SCALE GENOMIC DNA]</scope>
    <source>
        <strain evidence="8 9">CBS 12615</strain>
    </source>
</reference>
<organism evidence="8 9">
    <name type="scientific">Lachancea lanzarotensis</name>
    <dbReference type="NCBI Taxonomy" id="1245769"/>
    <lineage>
        <taxon>Eukaryota</taxon>
        <taxon>Fungi</taxon>
        <taxon>Dikarya</taxon>
        <taxon>Ascomycota</taxon>
        <taxon>Saccharomycotina</taxon>
        <taxon>Saccharomycetes</taxon>
        <taxon>Saccharomycetales</taxon>
        <taxon>Saccharomycetaceae</taxon>
        <taxon>Lachancea</taxon>
    </lineage>
</organism>
<dbReference type="GO" id="GO:0033699">
    <property type="term" value="F:DNA 5'-adenosine monophosphate hydrolase activity"/>
    <property type="evidence" value="ECO:0007669"/>
    <property type="project" value="EnsemblFungi"/>
</dbReference>
<feature type="domain" description="HIT" evidence="6">
    <location>
        <begin position="17"/>
        <end position="135"/>
    </location>
</feature>
<comment type="subcellular location">
    <subcellularLocation>
        <location evidence="1">Nucleus</location>
    </subcellularLocation>
</comment>
<dbReference type="Proteomes" id="UP000054304">
    <property type="component" value="Unassembled WGS sequence"/>
</dbReference>
<name>A0A0C7MXH1_9SACH</name>
<evidence type="ECO:0000259" key="7">
    <source>
        <dbReference type="Pfam" id="PF16278"/>
    </source>
</evidence>
<dbReference type="AlphaFoldDB" id="A0A0C7MXH1"/>
<protein>
    <submittedName>
        <fullName evidence="8">LALA0S01e04478g1_1</fullName>
    </submittedName>
</protein>
<dbReference type="Pfam" id="PF01230">
    <property type="entry name" value="HIT"/>
    <property type="match status" value="1"/>
</dbReference>
<dbReference type="OrthoDB" id="3512845at2759"/>
<keyword evidence="9" id="KW-1185">Reference proteome</keyword>
<evidence type="ECO:0000256" key="4">
    <source>
        <dbReference type="ARBA" id="ARBA00023125"/>
    </source>
</evidence>
<proteinExistence type="predicted"/>
<dbReference type="GO" id="GO:1905108">
    <property type="term" value="F:guanosine binding"/>
    <property type="evidence" value="ECO:0007669"/>
    <property type="project" value="EnsemblFungi"/>
</dbReference>
<evidence type="ECO:0000313" key="9">
    <source>
        <dbReference type="Proteomes" id="UP000054304"/>
    </source>
</evidence>
<keyword evidence="3" id="KW-0862">Zinc</keyword>
<dbReference type="GO" id="GO:0120108">
    <property type="term" value="F:DNA-3'-diphospho-5'-guanosine diphosphatase activity"/>
    <property type="evidence" value="ECO:0007669"/>
    <property type="project" value="EnsemblFungi"/>
</dbReference>
<evidence type="ECO:0000259" key="6">
    <source>
        <dbReference type="Pfam" id="PF01230"/>
    </source>
</evidence>
<dbReference type="GO" id="GO:0019002">
    <property type="term" value="F:GMP binding"/>
    <property type="evidence" value="ECO:0007669"/>
    <property type="project" value="EnsemblFungi"/>
</dbReference>
<dbReference type="InterPro" id="IPR036265">
    <property type="entry name" value="HIT-like_sf"/>
</dbReference>
<evidence type="ECO:0000256" key="3">
    <source>
        <dbReference type="ARBA" id="ARBA00022833"/>
    </source>
</evidence>
<dbReference type="STRING" id="1245769.A0A0C7MXH1"/>
<dbReference type="GO" id="GO:0008270">
    <property type="term" value="F:zinc ion binding"/>
    <property type="evidence" value="ECO:0007669"/>
    <property type="project" value="EnsemblFungi"/>
</dbReference>
<gene>
    <name evidence="8" type="ORF">LALA0_S01e04478g</name>
</gene>
<sequence length="213" mass="25554">MSFRDALKAYLVNPGDYPEDVIFHDEEVVIIRDRFPKSQCHYLVLIRDLSESRKKPWALSTEIKLKLQPYIEWALNHAFESFTKEYEWKGTKVAPFANKAQFHNKNYFFENFTKVGIHSVPSLNNLHVHVMTKDFHSERLKNKKHYNSFNTEFFVSWDKLPLESVDVKYMEETVIKKRDLKCCYCNENFKNRFSQLKLHLDHEFAKRFVKCSM</sequence>
<keyword evidence="2" id="KW-0479">Metal-binding</keyword>
<dbReference type="GO" id="GO:0006298">
    <property type="term" value="P:mismatch repair"/>
    <property type="evidence" value="ECO:0007669"/>
    <property type="project" value="EnsemblFungi"/>
</dbReference>
<dbReference type="Pfam" id="PF16278">
    <property type="entry name" value="zf-C2HE"/>
    <property type="match status" value="1"/>
</dbReference>
<dbReference type="GO" id="GO:0000012">
    <property type="term" value="P:single strand break repair"/>
    <property type="evidence" value="ECO:0007669"/>
    <property type="project" value="TreeGrafter"/>
</dbReference>
<dbReference type="SUPFAM" id="SSF54197">
    <property type="entry name" value="HIT-like"/>
    <property type="match status" value="1"/>
</dbReference>
<dbReference type="Gene3D" id="3.30.428.10">
    <property type="entry name" value="HIT-like"/>
    <property type="match status" value="1"/>
</dbReference>
<keyword evidence="5" id="KW-0539">Nucleus</keyword>
<evidence type="ECO:0000313" key="8">
    <source>
        <dbReference type="EMBL" id="CEP60165.1"/>
    </source>
</evidence>
<dbReference type="GeneID" id="34683538"/>
<dbReference type="GO" id="GO:0003725">
    <property type="term" value="F:double-stranded RNA binding"/>
    <property type="evidence" value="ECO:0007669"/>
    <property type="project" value="TreeGrafter"/>
</dbReference>
<dbReference type="GO" id="GO:0005634">
    <property type="term" value="C:nucleus"/>
    <property type="evidence" value="ECO:0007669"/>
    <property type="project" value="UniProtKB-SubCell"/>
</dbReference>
<dbReference type="GO" id="GO:1990165">
    <property type="term" value="F:single-strand break-containing DNA binding"/>
    <property type="evidence" value="ECO:0007669"/>
    <property type="project" value="EnsemblFungi"/>
</dbReference>
<dbReference type="InterPro" id="IPR011146">
    <property type="entry name" value="HIT-like"/>
</dbReference>
<dbReference type="EMBL" id="LN736360">
    <property type="protein sequence ID" value="CEP60165.1"/>
    <property type="molecule type" value="Genomic_DNA"/>
</dbReference>